<dbReference type="AlphaFoldDB" id="A0A518K4J6"/>
<dbReference type="PANTHER" id="PTHR42912">
    <property type="entry name" value="METHYLTRANSFERASE"/>
    <property type="match status" value="1"/>
</dbReference>
<sequence length="273" mass="30724">MQRLPDWRLPPGVPRGAWDYTQLRSIADDYDAYHADNPLFAFEESVLAETFGEPPTLVGGVSSSGVIADLGCGSGRALLPLVRRGWRGLAIDLSDAMLDVVRAKADAESLPVECVCANLVEMTPDLVADESADHAMCLFSTLGMIRGREHRLTALRHMRRILKPDGKLVLHVHNFWFNLRDPGGPWWALRSLAKGAVGKGGYETGDKTYPYRGVPNFFLHVFRERELRRDLCEANLKVLRWLSLDVARRHALPRPWLFPSLRTNGWIIVCQKE</sequence>
<accession>A0A518K4J6</accession>
<dbReference type="PANTHER" id="PTHR42912:SF80">
    <property type="entry name" value="METHYLTRANSFERASE DOMAIN-CONTAINING PROTEIN"/>
    <property type="match status" value="1"/>
</dbReference>
<dbReference type="Proteomes" id="UP000316426">
    <property type="component" value="Chromosome"/>
</dbReference>
<organism evidence="2 3">
    <name type="scientific">Botrimarina mediterranea</name>
    <dbReference type="NCBI Taxonomy" id="2528022"/>
    <lineage>
        <taxon>Bacteria</taxon>
        <taxon>Pseudomonadati</taxon>
        <taxon>Planctomycetota</taxon>
        <taxon>Planctomycetia</taxon>
        <taxon>Pirellulales</taxon>
        <taxon>Lacipirellulaceae</taxon>
        <taxon>Botrimarina</taxon>
    </lineage>
</organism>
<dbReference type="Gene3D" id="3.40.50.150">
    <property type="entry name" value="Vaccinia Virus protein VP39"/>
    <property type="match status" value="1"/>
</dbReference>
<evidence type="ECO:0000259" key="1">
    <source>
        <dbReference type="Pfam" id="PF13649"/>
    </source>
</evidence>
<dbReference type="SUPFAM" id="SSF53335">
    <property type="entry name" value="S-adenosyl-L-methionine-dependent methyltransferases"/>
    <property type="match status" value="1"/>
</dbReference>
<protein>
    <submittedName>
        <fullName evidence="2">Ubiquinone/menaquinone biosynthesis methyltransferase</fullName>
    </submittedName>
</protein>
<evidence type="ECO:0000313" key="3">
    <source>
        <dbReference type="Proteomes" id="UP000316426"/>
    </source>
</evidence>
<dbReference type="EMBL" id="CP036349">
    <property type="protein sequence ID" value="QDV72723.1"/>
    <property type="molecule type" value="Genomic_DNA"/>
</dbReference>
<dbReference type="Pfam" id="PF13649">
    <property type="entry name" value="Methyltransf_25"/>
    <property type="match status" value="1"/>
</dbReference>
<evidence type="ECO:0000313" key="2">
    <source>
        <dbReference type="EMBL" id="QDV72723.1"/>
    </source>
</evidence>
<dbReference type="InterPro" id="IPR041698">
    <property type="entry name" value="Methyltransf_25"/>
</dbReference>
<name>A0A518K4J6_9BACT</name>
<reference evidence="2 3" key="1">
    <citation type="submission" date="2019-02" db="EMBL/GenBank/DDBJ databases">
        <title>Deep-cultivation of Planctomycetes and their phenomic and genomic characterization uncovers novel biology.</title>
        <authorList>
            <person name="Wiegand S."/>
            <person name="Jogler M."/>
            <person name="Boedeker C."/>
            <person name="Pinto D."/>
            <person name="Vollmers J."/>
            <person name="Rivas-Marin E."/>
            <person name="Kohn T."/>
            <person name="Peeters S.H."/>
            <person name="Heuer A."/>
            <person name="Rast P."/>
            <person name="Oberbeckmann S."/>
            <person name="Bunk B."/>
            <person name="Jeske O."/>
            <person name="Meyerdierks A."/>
            <person name="Storesund J.E."/>
            <person name="Kallscheuer N."/>
            <person name="Luecker S."/>
            <person name="Lage O.M."/>
            <person name="Pohl T."/>
            <person name="Merkel B.J."/>
            <person name="Hornburger P."/>
            <person name="Mueller R.-W."/>
            <person name="Bruemmer F."/>
            <person name="Labrenz M."/>
            <person name="Spormann A.M."/>
            <person name="Op den Camp H."/>
            <person name="Overmann J."/>
            <person name="Amann R."/>
            <person name="Jetten M.S.M."/>
            <person name="Mascher T."/>
            <person name="Medema M.H."/>
            <person name="Devos D.P."/>
            <person name="Kaster A.-K."/>
            <person name="Ovreas L."/>
            <person name="Rohde M."/>
            <person name="Galperin M.Y."/>
            <person name="Jogler C."/>
        </authorList>
    </citation>
    <scope>NUCLEOTIDE SEQUENCE [LARGE SCALE GENOMIC DNA]</scope>
    <source>
        <strain evidence="2 3">Spa11</strain>
    </source>
</reference>
<dbReference type="GO" id="GO:0008168">
    <property type="term" value="F:methyltransferase activity"/>
    <property type="evidence" value="ECO:0007669"/>
    <property type="project" value="UniProtKB-KW"/>
</dbReference>
<feature type="domain" description="Methyltransferase" evidence="1">
    <location>
        <begin position="67"/>
        <end position="166"/>
    </location>
</feature>
<keyword evidence="3" id="KW-1185">Reference proteome</keyword>
<dbReference type="RefSeq" id="WP_145108482.1">
    <property type="nucleotide sequence ID" value="NZ_CP036349.1"/>
</dbReference>
<keyword evidence="2" id="KW-0830">Ubiquinone</keyword>
<dbReference type="KEGG" id="bmei:Spa11_09050"/>
<dbReference type="GO" id="GO:0032259">
    <property type="term" value="P:methylation"/>
    <property type="evidence" value="ECO:0007669"/>
    <property type="project" value="UniProtKB-KW"/>
</dbReference>
<keyword evidence="2" id="KW-0489">Methyltransferase</keyword>
<proteinExistence type="predicted"/>
<gene>
    <name evidence="2" type="ORF">Spa11_09050</name>
</gene>
<dbReference type="CDD" id="cd02440">
    <property type="entry name" value="AdoMet_MTases"/>
    <property type="match status" value="1"/>
</dbReference>
<keyword evidence="2" id="KW-0808">Transferase</keyword>
<dbReference type="InterPro" id="IPR029063">
    <property type="entry name" value="SAM-dependent_MTases_sf"/>
</dbReference>
<dbReference type="InterPro" id="IPR050508">
    <property type="entry name" value="Methyltransf_Superfamily"/>
</dbReference>